<evidence type="ECO:0000313" key="2">
    <source>
        <dbReference type="Proteomes" id="UP000676565"/>
    </source>
</evidence>
<dbReference type="RefSeq" id="WP_210663489.1">
    <property type="nucleotide sequence ID" value="NZ_JAGKQQ010000002.1"/>
</dbReference>
<keyword evidence="2" id="KW-1185">Reference proteome</keyword>
<comment type="caution">
    <text evidence="1">The sequence shown here is derived from an EMBL/GenBank/DDBJ whole genome shotgun (WGS) entry which is preliminary data.</text>
</comment>
<accession>A0ABS5C4S0</accession>
<evidence type="ECO:0000313" key="1">
    <source>
        <dbReference type="EMBL" id="MBP3960955.1"/>
    </source>
</evidence>
<proteinExistence type="predicted"/>
<protein>
    <submittedName>
        <fullName evidence="1">Uncharacterized protein</fullName>
    </submittedName>
</protein>
<reference evidence="1 2" key="1">
    <citation type="submission" date="2021-04" db="EMBL/GenBank/DDBJ databases">
        <authorList>
            <person name="Ivanova A."/>
        </authorList>
    </citation>
    <scope>NUCLEOTIDE SEQUENCE [LARGE SCALE GENOMIC DNA]</scope>
    <source>
        <strain evidence="1 2">G18</strain>
    </source>
</reference>
<dbReference type="EMBL" id="JAGKQQ010000002">
    <property type="protein sequence ID" value="MBP3960955.1"/>
    <property type="molecule type" value="Genomic_DNA"/>
</dbReference>
<gene>
    <name evidence="1" type="ORF">J8F10_37515</name>
</gene>
<sequence length="78" mass="8324">MPGFWVFGLAPSFYGSVTAGTSLFDESLLAARGFDRSVFYTSTSVTSSIGPAVNLGAGWLATKVRLGSPRLWCSRTSR</sequence>
<organism evidence="1 2">
    <name type="scientific">Gemmata palustris</name>
    <dbReference type="NCBI Taxonomy" id="2822762"/>
    <lineage>
        <taxon>Bacteria</taxon>
        <taxon>Pseudomonadati</taxon>
        <taxon>Planctomycetota</taxon>
        <taxon>Planctomycetia</taxon>
        <taxon>Gemmatales</taxon>
        <taxon>Gemmataceae</taxon>
        <taxon>Gemmata</taxon>
    </lineage>
</organism>
<name>A0ABS5C4S0_9BACT</name>
<dbReference type="Proteomes" id="UP000676565">
    <property type="component" value="Unassembled WGS sequence"/>
</dbReference>